<keyword evidence="1" id="KW-0732">Signal</keyword>
<gene>
    <name evidence="2" type="ORF">I5M27_11975</name>
</gene>
<organism evidence="2 3">
    <name type="scientific">Adhaeribacter terrigena</name>
    <dbReference type="NCBI Taxonomy" id="2793070"/>
    <lineage>
        <taxon>Bacteria</taxon>
        <taxon>Pseudomonadati</taxon>
        <taxon>Bacteroidota</taxon>
        <taxon>Cytophagia</taxon>
        <taxon>Cytophagales</taxon>
        <taxon>Hymenobacteraceae</taxon>
        <taxon>Adhaeribacter</taxon>
    </lineage>
</organism>
<dbReference type="EMBL" id="JAEHFX010000005">
    <property type="protein sequence ID" value="MBK0403708.1"/>
    <property type="molecule type" value="Genomic_DNA"/>
</dbReference>
<proteinExistence type="predicted"/>
<feature type="signal peptide" evidence="1">
    <location>
        <begin position="1"/>
        <end position="16"/>
    </location>
</feature>
<accession>A0ABS1C2S8</accession>
<dbReference type="Proteomes" id="UP000644147">
    <property type="component" value="Unassembled WGS sequence"/>
</dbReference>
<sequence>MKNAFLLFLFCFLMQAASGQSRNVSKSYCNCLETETGVDSVKFKRCFTKVLEKSFVRAEDEAEKLELARNLDIELQKSCAAYVSMLDRLKPVKGDWVLLKTNPETKLTNDVCQQLTGHRQLFYIEGNGDTTRVALSGGTWQETVGKAKHVSRLDFKPKDNCEFVLTFQESTDPNKGKFSRKGDQYKYRILDKTASYYVATASYGEIVYQFKLYFN</sequence>
<feature type="chain" id="PRO_5046070166" description="HmuY protein" evidence="1">
    <location>
        <begin position="17"/>
        <end position="215"/>
    </location>
</feature>
<reference evidence="2 3" key="1">
    <citation type="submission" date="2020-12" db="EMBL/GenBank/DDBJ databases">
        <title>Bacterial novel species Adhaeribacter sp. BT258 isolated from soil.</title>
        <authorList>
            <person name="Jung H.-Y."/>
        </authorList>
    </citation>
    <scope>NUCLEOTIDE SEQUENCE [LARGE SCALE GENOMIC DNA]</scope>
    <source>
        <strain evidence="2 3">BT258</strain>
    </source>
</reference>
<keyword evidence="3" id="KW-1185">Reference proteome</keyword>
<evidence type="ECO:0000256" key="1">
    <source>
        <dbReference type="SAM" id="SignalP"/>
    </source>
</evidence>
<evidence type="ECO:0000313" key="2">
    <source>
        <dbReference type="EMBL" id="MBK0403708.1"/>
    </source>
</evidence>
<comment type="caution">
    <text evidence="2">The sequence shown here is derived from an EMBL/GenBank/DDBJ whole genome shotgun (WGS) entry which is preliminary data.</text>
</comment>
<protein>
    <recommendedName>
        <fullName evidence="4">HmuY protein</fullName>
    </recommendedName>
</protein>
<dbReference type="RefSeq" id="WP_200506451.1">
    <property type="nucleotide sequence ID" value="NZ_JAEHFX010000005.1"/>
</dbReference>
<evidence type="ECO:0008006" key="4">
    <source>
        <dbReference type="Google" id="ProtNLM"/>
    </source>
</evidence>
<name>A0ABS1C2S8_9BACT</name>
<evidence type="ECO:0000313" key="3">
    <source>
        <dbReference type="Proteomes" id="UP000644147"/>
    </source>
</evidence>